<gene>
    <name evidence="3" type="ORF">GGX14DRAFT_557601</name>
</gene>
<evidence type="ECO:0000259" key="2">
    <source>
        <dbReference type="PROSITE" id="PS50011"/>
    </source>
</evidence>
<evidence type="ECO:0000313" key="3">
    <source>
        <dbReference type="EMBL" id="KAJ7223036.1"/>
    </source>
</evidence>
<feature type="region of interest" description="Disordered" evidence="1">
    <location>
        <begin position="155"/>
        <end position="256"/>
    </location>
</feature>
<dbReference type="GO" id="GO:0004672">
    <property type="term" value="F:protein kinase activity"/>
    <property type="evidence" value="ECO:0007669"/>
    <property type="project" value="InterPro"/>
</dbReference>
<accession>A0AAD6YLT2</accession>
<feature type="compositionally biased region" description="Gly residues" evidence="1">
    <location>
        <begin position="57"/>
        <end position="97"/>
    </location>
</feature>
<organism evidence="3 4">
    <name type="scientific">Mycena pura</name>
    <dbReference type="NCBI Taxonomy" id="153505"/>
    <lineage>
        <taxon>Eukaryota</taxon>
        <taxon>Fungi</taxon>
        <taxon>Dikarya</taxon>
        <taxon>Basidiomycota</taxon>
        <taxon>Agaricomycotina</taxon>
        <taxon>Agaricomycetes</taxon>
        <taxon>Agaricomycetidae</taxon>
        <taxon>Agaricales</taxon>
        <taxon>Marasmiineae</taxon>
        <taxon>Mycenaceae</taxon>
        <taxon>Mycena</taxon>
    </lineage>
</organism>
<dbReference type="PROSITE" id="PS50011">
    <property type="entry name" value="PROTEIN_KINASE_DOM"/>
    <property type="match status" value="1"/>
</dbReference>
<feature type="domain" description="Protein kinase" evidence="2">
    <location>
        <begin position="263"/>
        <end position="441"/>
    </location>
</feature>
<feature type="compositionally biased region" description="Basic and acidic residues" evidence="1">
    <location>
        <begin position="1"/>
        <end position="29"/>
    </location>
</feature>
<feature type="compositionally biased region" description="Polar residues" evidence="1">
    <location>
        <begin position="245"/>
        <end position="254"/>
    </location>
</feature>
<name>A0AAD6YLT2_9AGAR</name>
<evidence type="ECO:0000256" key="1">
    <source>
        <dbReference type="SAM" id="MobiDB-lite"/>
    </source>
</evidence>
<dbReference type="Gene3D" id="1.10.510.10">
    <property type="entry name" value="Transferase(Phosphotransferase) domain 1"/>
    <property type="match status" value="1"/>
</dbReference>
<proteinExistence type="predicted"/>
<dbReference type="SUPFAM" id="SSF56112">
    <property type="entry name" value="Protein kinase-like (PK-like)"/>
    <property type="match status" value="1"/>
</dbReference>
<reference evidence="3" key="1">
    <citation type="submission" date="2023-03" db="EMBL/GenBank/DDBJ databases">
        <title>Massive genome expansion in bonnet fungi (Mycena s.s.) driven by repeated elements and novel gene families across ecological guilds.</title>
        <authorList>
            <consortium name="Lawrence Berkeley National Laboratory"/>
            <person name="Harder C.B."/>
            <person name="Miyauchi S."/>
            <person name="Viragh M."/>
            <person name="Kuo A."/>
            <person name="Thoen E."/>
            <person name="Andreopoulos B."/>
            <person name="Lu D."/>
            <person name="Skrede I."/>
            <person name="Drula E."/>
            <person name="Henrissat B."/>
            <person name="Morin E."/>
            <person name="Kohler A."/>
            <person name="Barry K."/>
            <person name="LaButti K."/>
            <person name="Morin E."/>
            <person name="Salamov A."/>
            <person name="Lipzen A."/>
            <person name="Mereny Z."/>
            <person name="Hegedus B."/>
            <person name="Baldrian P."/>
            <person name="Stursova M."/>
            <person name="Weitz H."/>
            <person name="Taylor A."/>
            <person name="Grigoriev I.V."/>
            <person name="Nagy L.G."/>
            <person name="Martin F."/>
            <person name="Kauserud H."/>
        </authorList>
    </citation>
    <scope>NUCLEOTIDE SEQUENCE</scope>
    <source>
        <strain evidence="3">9144</strain>
    </source>
</reference>
<dbReference type="EMBL" id="JARJCW010000006">
    <property type="protein sequence ID" value="KAJ7223036.1"/>
    <property type="molecule type" value="Genomic_DNA"/>
</dbReference>
<keyword evidence="4" id="KW-1185">Reference proteome</keyword>
<dbReference type="GO" id="GO:0005524">
    <property type="term" value="F:ATP binding"/>
    <property type="evidence" value="ECO:0007669"/>
    <property type="project" value="InterPro"/>
</dbReference>
<protein>
    <recommendedName>
        <fullName evidence="2">Protein kinase domain-containing protein</fullName>
    </recommendedName>
</protein>
<comment type="caution">
    <text evidence="3">The sequence shown here is derived from an EMBL/GenBank/DDBJ whole genome shotgun (WGS) entry which is preliminary data.</text>
</comment>
<sequence length="441" mass="46427">MMQYYAHKERGIPEWVEDPFRGETKEEQKAKKKMRSTKGGSKGGGPSAEDDSDGDDNQGGSGGNRGGRGAGGSGGGAGGSGGGNDEGPGNGSSGGENGPRRSTRLKGASDRQQHNLSLDSVHLAFKASGHHLWSKGFSYFRRLVDTTAAAPNAAPLDLTPRAQDHGSPYLAGSRNVGATLGLNPSDQQRRASAGSTHSSRSTSSHTSVKSLFSENTPSSPTSPSTTASFAAFSRDSSPFPEKSAGLQTGSSEPTSAPVCNAGILIDGSLGKSAIGIVWSGNMILEDGNDDDYSIPVAVKMAIPRGRDNVDSEAETDERDTIRREGLVYDFLAKSGKEGITPRYYGVFEDSLGTVALVLDNGGAALKSFNNLPGERARKLFAKAEEMHSAGVRHNDFVPRNVVQDSEGNLKIIDFHIAKMGHRCRGKQECKELSKLSKALGL</sequence>
<feature type="compositionally biased region" description="Low complexity" evidence="1">
    <location>
        <begin position="216"/>
        <end position="240"/>
    </location>
</feature>
<feature type="compositionally biased region" description="Low complexity" evidence="1">
    <location>
        <begin position="190"/>
        <end position="207"/>
    </location>
</feature>
<dbReference type="AlphaFoldDB" id="A0AAD6YLT2"/>
<dbReference type="InterPro" id="IPR000719">
    <property type="entry name" value="Prot_kinase_dom"/>
</dbReference>
<dbReference type="InterPro" id="IPR011009">
    <property type="entry name" value="Kinase-like_dom_sf"/>
</dbReference>
<evidence type="ECO:0000313" key="4">
    <source>
        <dbReference type="Proteomes" id="UP001219525"/>
    </source>
</evidence>
<dbReference type="Proteomes" id="UP001219525">
    <property type="component" value="Unassembled WGS sequence"/>
</dbReference>
<feature type="region of interest" description="Disordered" evidence="1">
    <location>
        <begin position="1"/>
        <end position="113"/>
    </location>
</feature>